<protein>
    <recommendedName>
        <fullName evidence="8">Bcr/CflA family efflux transporter</fullName>
    </recommendedName>
</protein>
<keyword evidence="5 8" id="KW-0812">Transmembrane</keyword>
<dbReference type="InterPro" id="IPR036259">
    <property type="entry name" value="MFS_trans_sf"/>
</dbReference>
<evidence type="ECO:0000256" key="5">
    <source>
        <dbReference type="ARBA" id="ARBA00022692"/>
    </source>
</evidence>
<evidence type="ECO:0000313" key="10">
    <source>
        <dbReference type="EMBL" id="KZD12517.1"/>
    </source>
</evidence>
<dbReference type="PANTHER" id="PTHR23502">
    <property type="entry name" value="MAJOR FACILITATOR SUPERFAMILY"/>
    <property type="match status" value="1"/>
</dbReference>
<feature type="domain" description="Major facilitator superfamily (MFS) profile" evidence="9">
    <location>
        <begin position="9"/>
        <end position="392"/>
    </location>
</feature>
<dbReference type="InterPro" id="IPR011701">
    <property type="entry name" value="MFS"/>
</dbReference>
<feature type="transmembrane region" description="Helical" evidence="8">
    <location>
        <begin position="211"/>
        <end position="236"/>
    </location>
</feature>
<comment type="similarity">
    <text evidence="2 8">Belongs to the major facilitator superfamily. Bcr/CmlA family.</text>
</comment>
<feature type="transmembrane region" description="Helical" evidence="8">
    <location>
        <begin position="342"/>
        <end position="364"/>
    </location>
</feature>
<dbReference type="EMBL" id="LPXN01000019">
    <property type="protein sequence ID" value="KZD12517.1"/>
    <property type="molecule type" value="Genomic_DNA"/>
</dbReference>
<dbReference type="AlphaFoldDB" id="A0A154WG80"/>
<feature type="transmembrane region" description="Helical" evidence="8">
    <location>
        <begin position="75"/>
        <end position="94"/>
    </location>
</feature>
<keyword evidence="11" id="KW-1185">Reference proteome</keyword>
<feature type="transmembrane region" description="Helical" evidence="8">
    <location>
        <begin position="370"/>
        <end position="388"/>
    </location>
</feature>
<keyword evidence="6 8" id="KW-1133">Transmembrane helix</keyword>
<evidence type="ECO:0000313" key="11">
    <source>
        <dbReference type="Proteomes" id="UP000076400"/>
    </source>
</evidence>
<keyword evidence="8" id="KW-0997">Cell inner membrane</keyword>
<dbReference type="GO" id="GO:0042910">
    <property type="term" value="F:xenobiotic transmembrane transporter activity"/>
    <property type="evidence" value="ECO:0007669"/>
    <property type="project" value="InterPro"/>
</dbReference>
<keyword evidence="4" id="KW-1003">Cell membrane</keyword>
<proteinExistence type="inferred from homology"/>
<dbReference type="GO" id="GO:1990961">
    <property type="term" value="P:xenobiotic detoxification by transmembrane export across the plasma membrane"/>
    <property type="evidence" value="ECO:0007669"/>
    <property type="project" value="InterPro"/>
</dbReference>
<evidence type="ECO:0000256" key="2">
    <source>
        <dbReference type="ARBA" id="ARBA00006236"/>
    </source>
</evidence>
<evidence type="ECO:0000256" key="7">
    <source>
        <dbReference type="ARBA" id="ARBA00023136"/>
    </source>
</evidence>
<dbReference type="SUPFAM" id="SSF103473">
    <property type="entry name" value="MFS general substrate transporter"/>
    <property type="match status" value="1"/>
</dbReference>
<evidence type="ECO:0000256" key="8">
    <source>
        <dbReference type="RuleBase" id="RU365088"/>
    </source>
</evidence>
<dbReference type="PROSITE" id="PS50850">
    <property type="entry name" value="MFS"/>
    <property type="match status" value="1"/>
</dbReference>
<feature type="transmembrane region" description="Helical" evidence="8">
    <location>
        <begin position="12"/>
        <end position="31"/>
    </location>
</feature>
<feature type="transmembrane region" description="Helical" evidence="8">
    <location>
        <begin position="100"/>
        <end position="121"/>
    </location>
</feature>
<comment type="caution">
    <text evidence="10">The sequence shown here is derived from an EMBL/GenBank/DDBJ whole genome shotgun (WGS) entry which is preliminary data.</text>
</comment>
<keyword evidence="3 8" id="KW-0813">Transport</keyword>
<feature type="transmembrane region" description="Helical" evidence="8">
    <location>
        <begin position="278"/>
        <end position="298"/>
    </location>
</feature>
<evidence type="ECO:0000256" key="6">
    <source>
        <dbReference type="ARBA" id="ARBA00022989"/>
    </source>
</evidence>
<dbReference type="CDD" id="cd17320">
    <property type="entry name" value="MFS_MdfA_MDR_like"/>
    <property type="match status" value="1"/>
</dbReference>
<gene>
    <name evidence="10" type="ORF">AUP43_16110</name>
</gene>
<feature type="transmembrane region" description="Helical" evidence="8">
    <location>
        <begin position="133"/>
        <end position="155"/>
    </location>
</feature>
<dbReference type="PANTHER" id="PTHR23502:SF132">
    <property type="entry name" value="POLYAMINE TRANSPORTER 2-RELATED"/>
    <property type="match status" value="1"/>
</dbReference>
<feature type="transmembrane region" description="Helical" evidence="8">
    <location>
        <begin position="161"/>
        <end position="183"/>
    </location>
</feature>
<evidence type="ECO:0000256" key="3">
    <source>
        <dbReference type="ARBA" id="ARBA00022448"/>
    </source>
</evidence>
<name>A0A154WG80_9PROT</name>
<dbReference type="Pfam" id="PF07690">
    <property type="entry name" value="MFS_1"/>
    <property type="match status" value="1"/>
</dbReference>
<dbReference type="STRING" id="580166.AUP43_16110"/>
<accession>A0A154WG80</accession>
<dbReference type="GO" id="GO:0005886">
    <property type="term" value="C:plasma membrane"/>
    <property type="evidence" value="ECO:0007669"/>
    <property type="project" value="UniProtKB-SubCell"/>
</dbReference>
<feature type="transmembrane region" description="Helical" evidence="8">
    <location>
        <begin position="248"/>
        <end position="266"/>
    </location>
</feature>
<organism evidence="10 11">
    <name type="scientific">Oceanibaculum pacificum</name>
    <dbReference type="NCBI Taxonomy" id="580166"/>
    <lineage>
        <taxon>Bacteria</taxon>
        <taxon>Pseudomonadati</taxon>
        <taxon>Pseudomonadota</taxon>
        <taxon>Alphaproteobacteria</taxon>
        <taxon>Rhodospirillales</taxon>
        <taxon>Oceanibaculaceae</taxon>
        <taxon>Oceanibaculum</taxon>
    </lineage>
</organism>
<sequence>MPLDRRAPPTAILVAVTMTGPLALNIFVPSMPHMAQVFGTSYATIQLTLTLYLAGVAVGQLIYGPLSDKYGRRPVLLAGLLLYVVSSVVAIVAPTVELLILGRIVQAVGGCAGMVLTRAIVRDIYTRDRAASVFAYIIMAMAVAPAMAPAIGGYLDAWFGWQASFAAIAIFGAVVLAGSLRWLHETHFNRIESVNLAAMRRGYASLMRRPVYLGYALSVAFSTGAFFAFIGGAPYVVVELIHATPQDYGLYFVLVSLGYMAGSFTAGRLTMRLGVDRMIRLGIAISSLGVTGMLAGTLLMPPSLPWLFVPMAVIAMGNGVSQPSGVSGAVGVDPALAGSASGLLGFLQMALGGLLTLIIGHILADSAVPLAIMMALSTALGYAAFRLVRRARLREARAALSQASDD</sequence>
<dbReference type="Proteomes" id="UP000076400">
    <property type="component" value="Unassembled WGS sequence"/>
</dbReference>
<reference evidence="10 11" key="1">
    <citation type="submission" date="2015-12" db="EMBL/GenBank/DDBJ databases">
        <title>Genome sequence of Oceanibaculum pacificum MCCC 1A02656.</title>
        <authorList>
            <person name="Lu L."/>
            <person name="Lai Q."/>
            <person name="Shao Z."/>
            <person name="Qian P."/>
        </authorList>
    </citation>
    <scope>NUCLEOTIDE SEQUENCE [LARGE SCALE GENOMIC DNA]</scope>
    <source>
        <strain evidence="10 11">MCCC 1A02656</strain>
    </source>
</reference>
<comment type="subcellular location">
    <subcellularLocation>
        <location evidence="8">Cell inner membrane</location>
        <topology evidence="8">Multi-pass membrane protein</topology>
    </subcellularLocation>
    <subcellularLocation>
        <location evidence="1">Cell membrane</location>
        <topology evidence="1">Multi-pass membrane protein</topology>
    </subcellularLocation>
</comment>
<keyword evidence="7 8" id="KW-0472">Membrane</keyword>
<evidence type="ECO:0000256" key="1">
    <source>
        <dbReference type="ARBA" id="ARBA00004651"/>
    </source>
</evidence>
<evidence type="ECO:0000259" key="9">
    <source>
        <dbReference type="PROSITE" id="PS50850"/>
    </source>
</evidence>
<dbReference type="NCBIfam" id="TIGR00710">
    <property type="entry name" value="efflux_Bcr_CflA"/>
    <property type="match status" value="1"/>
</dbReference>
<dbReference type="InterPro" id="IPR020846">
    <property type="entry name" value="MFS_dom"/>
</dbReference>
<evidence type="ECO:0000256" key="4">
    <source>
        <dbReference type="ARBA" id="ARBA00022475"/>
    </source>
</evidence>
<feature type="transmembrane region" description="Helical" evidence="8">
    <location>
        <begin position="304"/>
        <end position="321"/>
    </location>
</feature>
<dbReference type="Gene3D" id="1.20.1720.10">
    <property type="entry name" value="Multidrug resistance protein D"/>
    <property type="match status" value="1"/>
</dbReference>
<dbReference type="OrthoDB" id="9800416at2"/>
<dbReference type="InterPro" id="IPR004812">
    <property type="entry name" value="Efflux_drug-R_Bcr/CmlA"/>
</dbReference>
<feature type="transmembrane region" description="Helical" evidence="8">
    <location>
        <begin position="43"/>
        <end position="63"/>
    </location>
</feature>
<dbReference type="RefSeq" id="WP_067552048.1">
    <property type="nucleotide sequence ID" value="NZ_LPXN01000019.1"/>
</dbReference>